<evidence type="ECO:0000256" key="4">
    <source>
        <dbReference type="SAM" id="SignalP"/>
    </source>
</evidence>
<dbReference type="Pfam" id="PF00561">
    <property type="entry name" value="Abhydrolase_1"/>
    <property type="match status" value="1"/>
</dbReference>
<dbReference type="Gene3D" id="3.40.50.1820">
    <property type="entry name" value="alpha/beta hydrolase"/>
    <property type="match status" value="1"/>
</dbReference>
<dbReference type="PANTHER" id="PTHR43248">
    <property type="entry name" value="2-SUCCINYL-6-HYDROXY-2,4-CYCLOHEXADIENE-1-CARBOXYLATE SYNTHASE"/>
    <property type="match status" value="1"/>
</dbReference>
<feature type="domain" description="AB hydrolase-1" evidence="5">
    <location>
        <begin position="105"/>
        <end position="246"/>
    </location>
</feature>
<dbReference type="Proteomes" id="UP001519325">
    <property type="component" value="Unassembled WGS sequence"/>
</dbReference>
<dbReference type="SUPFAM" id="SSF53474">
    <property type="entry name" value="alpha/beta-Hydrolases"/>
    <property type="match status" value="1"/>
</dbReference>
<feature type="chain" id="PRO_5046699914" evidence="4">
    <location>
        <begin position="33"/>
        <end position="503"/>
    </location>
</feature>
<protein>
    <submittedName>
        <fullName evidence="7">Pimeloyl-ACP methyl ester carboxylesterase</fullName>
    </submittedName>
</protein>
<organism evidence="7 8">
    <name type="scientific">Nocardia goodfellowii</name>
    <dbReference type="NCBI Taxonomy" id="882446"/>
    <lineage>
        <taxon>Bacteria</taxon>
        <taxon>Bacillati</taxon>
        <taxon>Actinomycetota</taxon>
        <taxon>Actinomycetes</taxon>
        <taxon>Mycobacteriales</taxon>
        <taxon>Nocardiaceae</taxon>
        <taxon>Nocardia</taxon>
    </lineage>
</organism>
<evidence type="ECO:0000256" key="3">
    <source>
        <dbReference type="ARBA" id="ARBA00022801"/>
    </source>
</evidence>
<reference evidence="7 8" key="1">
    <citation type="submission" date="2021-03" db="EMBL/GenBank/DDBJ databases">
        <title>Sequencing the genomes of 1000 actinobacteria strains.</title>
        <authorList>
            <person name="Klenk H.-P."/>
        </authorList>
    </citation>
    <scope>NUCLEOTIDE SEQUENCE [LARGE SCALE GENOMIC DNA]</scope>
    <source>
        <strain evidence="7 8">DSM 45516</strain>
    </source>
</reference>
<feature type="domain" description="Peptidase S33 tripeptidyl aminopeptidase-like C-terminal" evidence="6">
    <location>
        <begin position="401"/>
        <end position="500"/>
    </location>
</feature>
<dbReference type="EMBL" id="JAGGMR010000001">
    <property type="protein sequence ID" value="MBP2187840.1"/>
    <property type="molecule type" value="Genomic_DNA"/>
</dbReference>
<evidence type="ECO:0000259" key="5">
    <source>
        <dbReference type="Pfam" id="PF00561"/>
    </source>
</evidence>
<evidence type="ECO:0000313" key="8">
    <source>
        <dbReference type="Proteomes" id="UP001519325"/>
    </source>
</evidence>
<evidence type="ECO:0000313" key="7">
    <source>
        <dbReference type="EMBL" id="MBP2187840.1"/>
    </source>
</evidence>
<name>A0ABS4Q818_9NOCA</name>
<proteinExistence type="inferred from homology"/>
<sequence>MTVDRRRKRKQRVIAVLAAVTGVLAGAGTVVAAPADPLARFAQQELTWKSCDDPRLDPAGAQCADVTVPLNYAEPQGRTITVAISRIPAADPAQRRGIMMSNSGGPGGPGLDFMVDVGAALTPQGRAAYDLIGMDPRGVGRSTPIDCGWPRGFGLHSAGTDATSFAESVAMQSELAGRCAAAYGDTLRHFSTRNTARDMDVIRGLLGADRISYYGTSYGTYLGSVFLQMFPERSDRFVLDSSVDPDRYGAGMLRDMGPANEAALDLWADWAAAHDSEFRFGATRAQVRATLVALIERAGREPIPVGKYLVDDHWLPLVPYVGLDDPRKYPLISAQLRQIADAADGNPVQPGPELDSMLAFATAALPEDGSAQMAIMCGDVGVPRDPSWYWGNIEAARASQPVFGAFSNNITPCAFWTPPAETPTVVDNSSPALIVQSTGDTRTTYGAAQAMRRALDGSRMVTLQDVPIHAIFGNYPNTCVYGAINTYFDTGTLPEQDYSCRAD</sequence>
<feature type="signal peptide" evidence="4">
    <location>
        <begin position="1"/>
        <end position="32"/>
    </location>
</feature>
<dbReference type="InterPro" id="IPR029058">
    <property type="entry name" value="AB_hydrolase_fold"/>
</dbReference>
<evidence type="ECO:0000259" key="6">
    <source>
        <dbReference type="Pfam" id="PF08386"/>
    </source>
</evidence>
<keyword evidence="3" id="KW-0378">Hydrolase</keyword>
<evidence type="ECO:0000256" key="2">
    <source>
        <dbReference type="ARBA" id="ARBA00022729"/>
    </source>
</evidence>
<keyword evidence="8" id="KW-1185">Reference proteome</keyword>
<dbReference type="PANTHER" id="PTHR43248:SF29">
    <property type="entry name" value="TRIPEPTIDYL AMINOPEPTIDASE"/>
    <property type="match status" value="1"/>
</dbReference>
<dbReference type="InterPro" id="IPR051601">
    <property type="entry name" value="Serine_prot/Carboxylest_S33"/>
</dbReference>
<dbReference type="RefSeq" id="WP_209884702.1">
    <property type="nucleotide sequence ID" value="NZ_JAGGMR010000001.1"/>
</dbReference>
<comment type="caution">
    <text evidence="7">The sequence shown here is derived from an EMBL/GenBank/DDBJ whole genome shotgun (WGS) entry which is preliminary data.</text>
</comment>
<dbReference type="InterPro" id="IPR013595">
    <property type="entry name" value="Pept_S33_TAP-like_C"/>
</dbReference>
<comment type="similarity">
    <text evidence="1">Belongs to the peptidase S33 family.</text>
</comment>
<gene>
    <name evidence="7" type="ORF">BJ987_000741</name>
</gene>
<dbReference type="Pfam" id="PF08386">
    <property type="entry name" value="Abhydrolase_4"/>
    <property type="match status" value="1"/>
</dbReference>
<dbReference type="InterPro" id="IPR000073">
    <property type="entry name" value="AB_hydrolase_1"/>
</dbReference>
<keyword evidence="2 4" id="KW-0732">Signal</keyword>
<accession>A0ABS4Q818</accession>
<evidence type="ECO:0000256" key="1">
    <source>
        <dbReference type="ARBA" id="ARBA00010088"/>
    </source>
</evidence>